<dbReference type="PANTHER" id="PTHR43788">
    <property type="entry name" value="DNA2/NAM7 HELICASE FAMILY MEMBER"/>
    <property type="match status" value="1"/>
</dbReference>
<feature type="compositionally biased region" description="Low complexity" evidence="4">
    <location>
        <begin position="811"/>
        <end position="830"/>
    </location>
</feature>
<accession>A0AAV4HI61</accession>
<dbReference type="Gene3D" id="3.40.50.300">
    <property type="entry name" value="P-loop containing nucleotide triphosphate hydrolases"/>
    <property type="match status" value="3"/>
</dbReference>
<dbReference type="Proteomes" id="UP000762676">
    <property type="component" value="Unassembled WGS sequence"/>
</dbReference>
<name>A0AAV4HI61_9GAST</name>
<keyword evidence="5" id="KW-0347">Helicase</keyword>
<dbReference type="Pfam" id="PF13604">
    <property type="entry name" value="AAA_30"/>
    <property type="match status" value="1"/>
</dbReference>
<keyword evidence="6" id="KW-1185">Reference proteome</keyword>
<evidence type="ECO:0000313" key="5">
    <source>
        <dbReference type="EMBL" id="GFR96495.1"/>
    </source>
</evidence>
<evidence type="ECO:0000313" key="6">
    <source>
        <dbReference type="Proteomes" id="UP000762676"/>
    </source>
</evidence>
<keyword evidence="3" id="KW-0175">Coiled coil</keyword>
<feature type="compositionally biased region" description="Polar residues" evidence="4">
    <location>
        <begin position="845"/>
        <end position="858"/>
    </location>
</feature>
<dbReference type="SUPFAM" id="SSF52540">
    <property type="entry name" value="P-loop containing nucleoside triphosphate hydrolases"/>
    <property type="match status" value="1"/>
</dbReference>
<feature type="compositionally biased region" description="Polar residues" evidence="4">
    <location>
        <begin position="945"/>
        <end position="955"/>
    </location>
</feature>
<gene>
    <name evidence="5" type="ORF">ElyMa_002722800</name>
</gene>
<organism evidence="5 6">
    <name type="scientific">Elysia marginata</name>
    <dbReference type="NCBI Taxonomy" id="1093978"/>
    <lineage>
        <taxon>Eukaryota</taxon>
        <taxon>Metazoa</taxon>
        <taxon>Spiralia</taxon>
        <taxon>Lophotrochozoa</taxon>
        <taxon>Mollusca</taxon>
        <taxon>Gastropoda</taxon>
        <taxon>Heterobranchia</taxon>
        <taxon>Euthyneura</taxon>
        <taxon>Panpulmonata</taxon>
        <taxon>Sacoglossa</taxon>
        <taxon>Placobranchoidea</taxon>
        <taxon>Plakobranchidae</taxon>
        <taxon>Elysia</taxon>
    </lineage>
</organism>
<proteinExistence type="predicted"/>
<evidence type="ECO:0000256" key="1">
    <source>
        <dbReference type="ARBA" id="ARBA00022741"/>
    </source>
</evidence>
<dbReference type="AlphaFoldDB" id="A0AAV4HI61"/>
<dbReference type="CDD" id="cd18809">
    <property type="entry name" value="SF1_C_RecD"/>
    <property type="match status" value="1"/>
</dbReference>
<dbReference type="GO" id="GO:0003678">
    <property type="term" value="F:DNA helicase activity"/>
    <property type="evidence" value="ECO:0007669"/>
    <property type="project" value="UniProtKB-ARBA"/>
</dbReference>
<dbReference type="Gene3D" id="2.30.30.940">
    <property type="match status" value="2"/>
</dbReference>
<evidence type="ECO:0000256" key="4">
    <source>
        <dbReference type="SAM" id="MobiDB-lite"/>
    </source>
</evidence>
<keyword evidence="1" id="KW-0547">Nucleotide-binding</keyword>
<feature type="coiled-coil region" evidence="3">
    <location>
        <begin position="332"/>
        <end position="362"/>
    </location>
</feature>
<keyword evidence="5" id="KW-0378">Hydrolase</keyword>
<keyword evidence="2" id="KW-0067">ATP-binding</keyword>
<feature type="region of interest" description="Disordered" evidence="4">
    <location>
        <begin position="945"/>
        <end position="972"/>
    </location>
</feature>
<evidence type="ECO:0000256" key="2">
    <source>
        <dbReference type="ARBA" id="ARBA00022840"/>
    </source>
</evidence>
<comment type="caution">
    <text evidence="5">The sequence shown here is derived from an EMBL/GenBank/DDBJ whole genome shotgun (WGS) entry which is preliminary data.</text>
</comment>
<feature type="region of interest" description="Disordered" evidence="4">
    <location>
        <begin position="775"/>
        <end position="918"/>
    </location>
</feature>
<feature type="region of interest" description="Disordered" evidence="4">
    <location>
        <begin position="280"/>
        <end position="312"/>
    </location>
</feature>
<protein>
    <submittedName>
        <fullName evidence="5">DNA helicase B</fullName>
    </submittedName>
</protein>
<dbReference type="PANTHER" id="PTHR43788:SF6">
    <property type="entry name" value="DNA HELICASE B"/>
    <property type="match status" value="1"/>
</dbReference>
<reference evidence="5 6" key="1">
    <citation type="journal article" date="2021" name="Elife">
        <title>Chloroplast acquisition without the gene transfer in kleptoplastic sea slugs, Plakobranchus ocellatus.</title>
        <authorList>
            <person name="Maeda T."/>
            <person name="Takahashi S."/>
            <person name="Yoshida T."/>
            <person name="Shimamura S."/>
            <person name="Takaki Y."/>
            <person name="Nagai Y."/>
            <person name="Toyoda A."/>
            <person name="Suzuki Y."/>
            <person name="Arimoto A."/>
            <person name="Ishii H."/>
            <person name="Satoh N."/>
            <person name="Nishiyama T."/>
            <person name="Hasebe M."/>
            <person name="Maruyama T."/>
            <person name="Minagawa J."/>
            <person name="Obokata J."/>
            <person name="Shigenobu S."/>
        </authorList>
    </citation>
    <scope>NUCLEOTIDE SEQUENCE [LARGE SCALE GENOMIC DNA]</scope>
</reference>
<sequence length="972" mass="108630">MPGKAARLLGCKAGLTSATLHSVLFSWQAYVTQRPEGDWKYAAVEILVVDECSLVSTRLFANVAKILLENANLRKIVLLGDIRQLPSIEPGDFLIDMFKTLGRVGAQMGCRNRLSQLASGPELELGMFNLAVELSHNHRSESELIVANSELISCMKVPRFNSSRNFHFIEAPLKRGDNGRDEVIRHLLQTSPDLQSHVHSQFVAFRNDHCKAVNELCCQFYNDHPMMKSGSKGKFDFRVGDKICLTQNNLVPSVHAVYLDKYKEEFPELAEALNEEECRLKEKRRKKSESENCGEGESSKADVGDQNASGENKVGLDASGVLDLLDQDDATFDTTIAEMKEKEREDNRLREERIERARQQQKQWKTKSAKKTKPTNAVISSLGKASEKLCNGEVFFIMDEFDHFEEQKLSRSQSGAQLPTRYLLMSDRDPDMPRVVCVPFNDLRKLCKMRHSWARTIHTYQGSESGTVVYVLGAAVPQTWQHVYTAVTRGRKAVYILGDWQQLHAAVTRRDPARRTRLSYRLRESLRDQAASVEMCCQEFRTRQKLYWDVAKGSGDRTRPVSSDLTEDEFGSDDYWLVQVTSQQEKALAGEALSPTLDDTNSMAHEKPEGTSRETAATSPQGDACAPTTIKSNLLNEPDEERKEDCGNSSVFKVDEATRDSECGRKWCYISSDTDSEDEEEEESIFAPLQRYREKKNREMSLQNEAASEIVAEEYKESESEDSDSILVTQTQFIEENVDAVQSADDEGLFQDDDFLLIEAVSKQDGLGQKVMSVNPSLTESDCPLEMRGQQSSHAGKDNSPLMMNHQVVHGSSNPSNSSASASGRLVSPSRSAGSLAPITPPRPSSSKLPQVNGTHSCLKTPPKPSLQARHQTVTMPGNKDFSPSIPDHGLRTPVKRPLEEREQASYNDPSEINGEVSPVKLQRTTNVVGSPFLLSFSESLTFDTETESWGTGSSHSDRDQGESPFPVKRKL</sequence>
<dbReference type="InterPro" id="IPR027417">
    <property type="entry name" value="P-loop_NTPase"/>
</dbReference>
<feature type="region of interest" description="Disordered" evidence="4">
    <location>
        <begin position="591"/>
        <end position="629"/>
    </location>
</feature>
<dbReference type="InterPro" id="IPR050534">
    <property type="entry name" value="Coronavir_polyprotein_1ab"/>
</dbReference>
<evidence type="ECO:0000256" key="3">
    <source>
        <dbReference type="SAM" id="Coils"/>
    </source>
</evidence>
<dbReference type="EMBL" id="BMAT01005581">
    <property type="protein sequence ID" value="GFR96495.1"/>
    <property type="molecule type" value="Genomic_DNA"/>
</dbReference>
<dbReference type="GO" id="GO:0005524">
    <property type="term" value="F:ATP binding"/>
    <property type="evidence" value="ECO:0007669"/>
    <property type="project" value="UniProtKB-KW"/>
</dbReference>